<dbReference type="Proteomes" id="UP000093000">
    <property type="component" value="Unassembled WGS sequence"/>
</dbReference>
<keyword evidence="2" id="KW-1185">Reference proteome</keyword>
<organism evidence="1 2">
    <name type="scientific">Choanephora cucurbitarum</name>
    <dbReference type="NCBI Taxonomy" id="101091"/>
    <lineage>
        <taxon>Eukaryota</taxon>
        <taxon>Fungi</taxon>
        <taxon>Fungi incertae sedis</taxon>
        <taxon>Mucoromycota</taxon>
        <taxon>Mucoromycotina</taxon>
        <taxon>Mucoromycetes</taxon>
        <taxon>Mucorales</taxon>
        <taxon>Mucorineae</taxon>
        <taxon>Choanephoraceae</taxon>
        <taxon>Choanephoroideae</taxon>
        <taxon>Choanephora</taxon>
    </lineage>
</organism>
<protein>
    <submittedName>
        <fullName evidence="1">Uncharacterized protein</fullName>
    </submittedName>
</protein>
<evidence type="ECO:0000313" key="1">
    <source>
        <dbReference type="EMBL" id="OBZ87284.1"/>
    </source>
</evidence>
<dbReference type="InParanoid" id="A0A1C7NIY6"/>
<accession>A0A1C7NIY6</accession>
<dbReference type="AlphaFoldDB" id="A0A1C7NIY6"/>
<dbReference type="STRING" id="101091.A0A1C7NIY6"/>
<gene>
    <name evidence="1" type="ORF">A0J61_04663</name>
</gene>
<dbReference type="EMBL" id="LUGH01000233">
    <property type="protein sequence ID" value="OBZ87284.1"/>
    <property type="molecule type" value="Genomic_DNA"/>
</dbReference>
<dbReference type="OrthoDB" id="5860629at2759"/>
<comment type="caution">
    <text evidence="1">The sequence shown here is derived from an EMBL/GenBank/DDBJ whole genome shotgun (WGS) entry which is preliminary data.</text>
</comment>
<reference evidence="1 2" key="1">
    <citation type="submission" date="2016-03" db="EMBL/GenBank/DDBJ databases">
        <title>Choanephora cucurbitarum.</title>
        <authorList>
            <person name="Min B."/>
            <person name="Park H."/>
            <person name="Park J.-H."/>
            <person name="Shin H.-D."/>
            <person name="Choi I.-G."/>
        </authorList>
    </citation>
    <scope>NUCLEOTIDE SEQUENCE [LARGE SCALE GENOMIC DNA]</scope>
    <source>
        <strain evidence="1 2">KUS-F28377</strain>
    </source>
</reference>
<name>A0A1C7NIY6_9FUNG</name>
<evidence type="ECO:0000313" key="2">
    <source>
        <dbReference type="Proteomes" id="UP000093000"/>
    </source>
</evidence>
<sequence length="149" mass="16956">MLLYHVSDAPSSGDLRTVRGVCYPTFQAAARALGLLASDNQWKECLEEAAHMQSPVSLRIIFVSFDPADPYQLWLDFKSKLSKDHWYQLHENPAFDPTVDDIHETACNYALIDIKDILQSHYGTSLQWYDQLQLPSVDCRIDPIGLSLE</sequence>
<proteinExistence type="predicted"/>